<organism evidence="2 3">
    <name type="scientific">Candidatus Harrisonbacteria bacterium RIFCSPLOWO2_02_FULL_41_13b</name>
    <dbReference type="NCBI Taxonomy" id="1798409"/>
    <lineage>
        <taxon>Bacteria</taxon>
        <taxon>Candidatus Harrisoniibacteriota</taxon>
    </lineage>
</organism>
<sequence length="441" mass="48535">MIKVRLIAASLVFLASSGCGIFLPPVPREIPTYVNYSAEGVFLAGAAKVEITPTDSVWMGGYGILRSSEGVHDPLYARALVFKRGNLRFALVSVDLVGIQRQDLLRFFENLDFPPGQIVVCSTHNHSGPDTIGFWGLPPVYSGQDSEYMKIVFCGIRRALKEASENLRPAEIAATAVTVDPVGIMKNIRRPEVVDRELVAVHIREQGGGKTIATLVELGCHSEVLGRTNNLLTADFPGWVVARLEAKMGGVGVYVVGAVGGLVSPDNPDDPERSDDDWPEAEKLGLRVADLAISGLKQSLRYDSSPAITLWHAPLYLQVENFLYKLARFMGLFNRDLYRGNYVLTEVNVWEIGGLRIATVPGEITPDLGLRIKKALSGNVSMLIGLANDELGYLLPEADYDLRIYSYERTLCPGKKAGDIILRRIEDLMLIHEQFRRAPSK</sequence>
<evidence type="ECO:0000313" key="3">
    <source>
        <dbReference type="Proteomes" id="UP000177690"/>
    </source>
</evidence>
<dbReference type="Pfam" id="PF04734">
    <property type="entry name" value="Ceramidase_alk"/>
    <property type="match status" value="1"/>
</dbReference>
<reference evidence="2 3" key="1">
    <citation type="journal article" date="2016" name="Nat. Commun.">
        <title>Thousands of microbial genomes shed light on interconnected biogeochemical processes in an aquifer system.</title>
        <authorList>
            <person name="Anantharaman K."/>
            <person name="Brown C.T."/>
            <person name="Hug L.A."/>
            <person name="Sharon I."/>
            <person name="Castelle C.J."/>
            <person name="Probst A.J."/>
            <person name="Thomas B.C."/>
            <person name="Singh A."/>
            <person name="Wilkins M.J."/>
            <person name="Karaoz U."/>
            <person name="Brodie E.L."/>
            <person name="Williams K.H."/>
            <person name="Hubbard S.S."/>
            <person name="Banfield J.F."/>
        </authorList>
    </citation>
    <scope>NUCLEOTIDE SEQUENCE [LARGE SCALE GENOMIC DNA]</scope>
</reference>
<proteinExistence type="predicted"/>
<accession>A0A1G1ZVF8</accession>
<dbReference type="PROSITE" id="PS51257">
    <property type="entry name" value="PROKAR_LIPOPROTEIN"/>
    <property type="match status" value="1"/>
</dbReference>
<comment type="caution">
    <text evidence="2">The sequence shown here is derived from an EMBL/GenBank/DDBJ whole genome shotgun (WGS) entry which is preliminary data.</text>
</comment>
<dbReference type="Proteomes" id="UP000177690">
    <property type="component" value="Unassembled WGS sequence"/>
</dbReference>
<dbReference type="AlphaFoldDB" id="A0A1G1ZVF8"/>
<evidence type="ECO:0000313" key="2">
    <source>
        <dbReference type="EMBL" id="OGY67817.1"/>
    </source>
</evidence>
<feature type="domain" description="Neutral/alkaline non-lysosomal ceramidase N-terminal" evidence="1">
    <location>
        <begin position="42"/>
        <end position="251"/>
    </location>
</feature>
<dbReference type="InterPro" id="IPR031329">
    <property type="entry name" value="NEUT/ALK_ceramidase_N"/>
</dbReference>
<name>A0A1G1ZVF8_9BACT</name>
<dbReference type="STRING" id="1798409.A3I24_01425"/>
<dbReference type="EMBL" id="MHJL01000015">
    <property type="protein sequence ID" value="OGY67817.1"/>
    <property type="molecule type" value="Genomic_DNA"/>
</dbReference>
<gene>
    <name evidence="2" type="ORF">A3I24_01425</name>
</gene>
<protein>
    <recommendedName>
        <fullName evidence="1">Neutral/alkaline non-lysosomal ceramidase N-terminal domain-containing protein</fullName>
    </recommendedName>
</protein>
<evidence type="ECO:0000259" key="1">
    <source>
        <dbReference type="Pfam" id="PF04734"/>
    </source>
</evidence>